<evidence type="ECO:0000313" key="1">
    <source>
        <dbReference type="EMBL" id="GIG42257.1"/>
    </source>
</evidence>
<organism evidence="1 2">
    <name type="scientific">Dactylosporangium siamense</name>
    <dbReference type="NCBI Taxonomy" id="685454"/>
    <lineage>
        <taxon>Bacteria</taxon>
        <taxon>Bacillati</taxon>
        <taxon>Actinomycetota</taxon>
        <taxon>Actinomycetes</taxon>
        <taxon>Micromonosporales</taxon>
        <taxon>Micromonosporaceae</taxon>
        <taxon>Dactylosporangium</taxon>
    </lineage>
</organism>
<dbReference type="Proteomes" id="UP000660611">
    <property type="component" value="Unassembled WGS sequence"/>
</dbReference>
<comment type="caution">
    <text evidence="1">The sequence shown here is derived from an EMBL/GenBank/DDBJ whole genome shotgun (WGS) entry which is preliminary data.</text>
</comment>
<accession>A0A919PF58</accession>
<reference evidence="1" key="1">
    <citation type="submission" date="2021-01" db="EMBL/GenBank/DDBJ databases">
        <title>Whole genome shotgun sequence of Dactylosporangium siamense NBRC 106093.</title>
        <authorList>
            <person name="Komaki H."/>
            <person name="Tamura T."/>
        </authorList>
    </citation>
    <scope>NUCLEOTIDE SEQUENCE</scope>
    <source>
        <strain evidence="1">NBRC 106093</strain>
    </source>
</reference>
<keyword evidence="2" id="KW-1185">Reference proteome</keyword>
<name>A0A919PF58_9ACTN</name>
<dbReference type="EMBL" id="BONQ01000010">
    <property type="protein sequence ID" value="GIG42257.1"/>
    <property type="molecule type" value="Genomic_DNA"/>
</dbReference>
<protein>
    <submittedName>
        <fullName evidence="1">Uncharacterized protein</fullName>
    </submittedName>
</protein>
<dbReference type="RefSeq" id="WP_203844151.1">
    <property type="nucleotide sequence ID" value="NZ_BAAAVW010000003.1"/>
</dbReference>
<gene>
    <name evidence="1" type="ORF">Dsi01nite_002980</name>
</gene>
<proteinExistence type="predicted"/>
<sequence length="75" mass="7758">MTDDPVVAALLRRLVELRPASDPLHGFATTVLSGEATLRVAAGHPAFAEAFTDAATEAATEAAALRRRAADQEAG</sequence>
<dbReference type="AlphaFoldDB" id="A0A919PF58"/>
<evidence type="ECO:0000313" key="2">
    <source>
        <dbReference type="Proteomes" id="UP000660611"/>
    </source>
</evidence>